<evidence type="ECO:0000313" key="7">
    <source>
        <dbReference type="Proteomes" id="UP001271789"/>
    </source>
</evidence>
<comment type="subunit">
    <text evidence="5">Homodimer.</text>
</comment>
<dbReference type="EC" id="2.6.1.11" evidence="5"/>
<keyword evidence="5" id="KW-0963">Cytoplasm</keyword>
<feature type="binding site" evidence="5">
    <location>
        <position position="277"/>
    </location>
    <ligand>
        <name>pyridoxal 5'-phosphate</name>
        <dbReference type="ChEBI" id="CHEBI:597326"/>
    </ligand>
</feature>
<dbReference type="GO" id="GO:0006526">
    <property type="term" value="P:L-arginine biosynthetic process"/>
    <property type="evidence" value="ECO:0007669"/>
    <property type="project" value="UniProtKB-UniRule"/>
</dbReference>
<dbReference type="FunFam" id="3.40.640.10:FF:000004">
    <property type="entry name" value="Acetylornithine aminotransferase"/>
    <property type="match status" value="1"/>
</dbReference>
<feature type="binding site" evidence="5">
    <location>
        <begin position="221"/>
        <end position="224"/>
    </location>
    <ligand>
        <name>pyridoxal 5'-phosphate</name>
        <dbReference type="ChEBI" id="CHEBI:597326"/>
    </ligand>
</feature>
<dbReference type="NCBIfam" id="NF002874">
    <property type="entry name" value="PRK03244.1"/>
    <property type="match status" value="1"/>
</dbReference>
<dbReference type="NCBIfam" id="NF002325">
    <property type="entry name" value="PRK01278.1"/>
    <property type="match status" value="1"/>
</dbReference>
<feature type="binding site" evidence="5">
    <location>
        <position position="136"/>
    </location>
    <ligand>
        <name>pyridoxal 5'-phosphate</name>
        <dbReference type="ChEBI" id="CHEBI:597326"/>
    </ligand>
</feature>
<organism evidence="6 7">
    <name type="scientific">Methanolapillus africanus</name>
    <dbReference type="NCBI Taxonomy" id="3028297"/>
    <lineage>
        <taxon>Archaea</taxon>
        <taxon>Methanobacteriati</taxon>
        <taxon>Methanobacteriota</taxon>
        <taxon>Stenosarchaea group</taxon>
        <taxon>Methanomicrobia</taxon>
        <taxon>Methanosarcinales</taxon>
        <taxon>Methanosarcinaceae</taxon>
        <taxon>Methanolapillus</taxon>
    </lineage>
</organism>
<comment type="pathway">
    <text evidence="5">Amino-acid biosynthesis; L-arginine biosynthesis; N(2)-acetyl-L-ornithine from L-glutamate: step 4/4.</text>
</comment>
<comment type="subcellular location">
    <subcellularLocation>
        <location evidence="5">Cytoplasm</location>
    </subcellularLocation>
</comment>
<comment type="similarity">
    <text evidence="5">Belongs to the class-III pyridoxal-phosphate-dependent aminotransferase family. ArgD subfamily.</text>
</comment>
<dbReference type="GO" id="GO:0030170">
    <property type="term" value="F:pyridoxal phosphate binding"/>
    <property type="evidence" value="ECO:0007669"/>
    <property type="project" value="InterPro"/>
</dbReference>
<dbReference type="SUPFAM" id="SSF53383">
    <property type="entry name" value="PLP-dependent transferases"/>
    <property type="match status" value="1"/>
</dbReference>
<dbReference type="InterPro" id="IPR004636">
    <property type="entry name" value="AcOrn/SuccOrn_fam"/>
</dbReference>
<evidence type="ECO:0000256" key="2">
    <source>
        <dbReference type="ARBA" id="ARBA00022605"/>
    </source>
</evidence>
<dbReference type="Proteomes" id="UP001271789">
    <property type="component" value="Unassembled WGS sequence"/>
</dbReference>
<name>A0AAE4MKL6_9EURY</name>
<dbReference type="PANTHER" id="PTHR11986">
    <property type="entry name" value="AMINOTRANSFERASE CLASS III"/>
    <property type="match status" value="1"/>
</dbReference>
<dbReference type="PIRSF" id="PIRSF000521">
    <property type="entry name" value="Transaminase_4ab_Lys_Orn"/>
    <property type="match status" value="1"/>
</dbReference>
<keyword evidence="4 5" id="KW-0663">Pyridoxal phosphate</keyword>
<comment type="caution">
    <text evidence="6">The sequence shown here is derived from an EMBL/GenBank/DDBJ whole genome shotgun (WGS) entry which is preliminary data.</text>
</comment>
<dbReference type="InterPro" id="IPR050103">
    <property type="entry name" value="Class-III_PLP-dep_AT"/>
</dbReference>
<proteinExistence type="inferred from homology"/>
<keyword evidence="3 5" id="KW-0808">Transferase</keyword>
<keyword evidence="1 5" id="KW-0032">Aminotransferase</keyword>
<comment type="cofactor">
    <cofactor evidence="5">
        <name>pyridoxal 5'-phosphate</name>
        <dbReference type="ChEBI" id="CHEBI:597326"/>
    </cofactor>
    <text evidence="5">Binds 1 pyridoxal phosphate per subunit.</text>
</comment>
<evidence type="ECO:0000256" key="4">
    <source>
        <dbReference type="ARBA" id="ARBA00022898"/>
    </source>
</evidence>
<dbReference type="GO" id="GO:0003992">
    <property type="term" value="F:N2-acetyl-L-ornithine:2-oxoglutarate 5-aminotransferase activity"/>
    <property type="evidence" value="ECO:0007669"/>
    <property type="project" value="UniProtKB-UniRule"/>
</dbReference>
<comment type="miscellaneous">
    <text evidence="5">May also have succinyldiaminopimelate aminotransferase activity, thus carrying out the corresponding step in lysine biosynthesis.</text>
</comment>
<keyword evidence="7" id="KW-1185">Reference proteome</keyword>
<dbReference type="CDD" id="cd00610">
    <property type="entry name" value="OAT_like"/>
    <property type="match status" value="1"/>
</dbReference>
<dbReference type="Pfam" id="PF00202">
    <property type="entry name" value="Aminotran_3"/>
    <property type="match status" value="1"/>
</dbReference>
<dbReference type="EMBL" id="JAWDKD010000021">
    <property type="protein sequence ID" value="MDV0447591.1"/>
    <property type="molecule type" value="Genomic_DNA"/>
</dbReference>
<dbReference type="GO" id="GO:0042802">
    <property type="term" value="F:identical protein binding"/>
    <property type="evidence" value="ECO:0007669"/>
    <property type="project" value="TreeGrafter"/>
</dbReference>
<dbReference type="InterPro" id="IPR015424">
    <property type="entry name" value="PyrdxlP-dep_Trfase"/>
</dbReference>
<dbReference type="InterPro" id="IPR005814">
    <property type="entry name" value="Aminotrans_3"/>
</dbReference>
<feature type="binding site" evidence="5">
    <location>
        <begin position="109"/>
        <end position="110"/>
    </location>
    <ligand>
        <name>pyridoxal 5'-phosphate</name>
        <dbReference type="ChEBI" id="CHEBI:597326"/>
    </ligand>
</feature>
<dbReference type="NCBIfam" id="TIGR00707">
    <property type="entry name" value="argD"/>
    <property type="match status" value="1"/>
</dbReference>
<keyword evidence="2 5" id="KW-0028">Amino-acid biosynthesis</keyword>
<dbReference type="InterPro" id="IPR015421">
    <property type="entry name" value="PyrdxlP-dep_Trfase_major"/>
</dbReference>
<dbReference type="GO" id="GO:0005737">
    <property type="term" value="C:cytoplasm"/>
    <property type="evidence" value="ECO:0007669"/>
    <property type="project" value="UniProtKB-SubCell"/>
</dbReference>
<protein>
    <recommendedName>
        <fullName evidence="5">Acetylornithine aminotransferase</fullName>
        <shortName evidence="5">ACOAT</shortName>
        <ecNumber evidence="5">2.6.1.11</ecNumber>
    </recommendedName>
</protein>
<reference evidence="6" key="1">
    <citation type="submission" date="2023-06" db="EMBL/GenBank/DDBJ databases">
        <title>Genome sequence of Methanosarcinaceae archaeon Ag5.</title>
        <authorList>
            <person name="Protasov E."/>
            <person name="Platt K."/>
            <person name="Poehlein A."/>
            <person name="Daniel R."/>
            <person name="Brune A."/>
        </authorList>
    </citation>
    <scope>NUCLEOTIDE SEQUENCE</scope>
    <source>
        <strain evidence="6">Ag5</strain>
    </source>
</reference>
<dbReference type="PANTHER" id="PTHR11986:SF79">
    <property type="entry name" value="ACETYLORNITHINE AMINOTRANSFERASE, MITOCHONDRIAL"/>
    <property type="match status" value="1"/>
</dbReference>
<evidence type="ECO:0000256" key="1">
    <source>
        <dbReference type="ARBA" id="ARBA00022576"/>
    </source>
</evidence>
<dbReference type="RefSeq" id="WP_338100034.1">
    <property type="nucleotide sequence ID" value="NZ_JAWDKD010000021.1"/>
</dbReference>
<dbReference type="AlphaFoldDB" id="A0AAE4MKL6"/>
<dbReference type="PROSITE" id="PS00600">
    <property type="entry name" value="AA_TRANSFER_CLASS_3"/>
    <property type="match status" value="1"/>
</dbReference>
<dbReference type="HAMAP" id="MF_01107">
    <property type="entry name" value="ArgD_aminotrans_3"/>
    <property type="match status" value="1"/>
</dbReference>
<evidence type="ECO:0000313" key="6">
    <source>
        <dbReference type="EMBL" id="MDV0447591.1"/>
    </source>
</evidence>
<dbReference type="Gene3D" id="3.40.640.10">
    <property type="entry name" value="Type I PLP-dependent aspartate aminotransferase-like (Major domain)"/>
    <property type="match status" value="1"/>
</dbReference>
<evidence type="ECO:0000256" key="5">
    <source>
        <dbReference type="HAMAP-Rule" id="MF_01107"/>
    </source>
</evidence>
<accession>A0AAE4MKL6</accession>
<sequence length="391" mass="42758">MDADSIYKSVVEKDEKYVMQTYGRKPLLFVKGEGTTLIDVYGKRYIDCVSGIAVNATGYSNQRLIKAIQEQAENLIHISNYYYNVPQANLAEKIIQISGMSRVFFCNSGAEANDGALKLAKIHTKKDNFISTLHAFHGRTIGSLGTTANQKYRDPFVPMVKPATFVEYGDASAIEKAVDKTIAAVILEPVQGEGGVQVPKSEYFKEVREICDKKDILMIIDEVQTGFGRTGKWFCKDHYGVQPDILTMSKAIAGGIPMGAFVAREGLSFGKGEHGTTFGGSPLASAASLAVIETIEEENLMDNAAKMGDYLMKKLSAMNRSDVIAVRGKGLLIGVEFDHECSYIMDEAIKQGVLVNVTSGNVLRLIPPLNIAKEDIDHVVEVIESIKKPAQ</sequence>
<comment type="catalytic activity">
    <reaction evidence="5">
        <text>N(2)-acetyl-L-ornithine + 2-oxoglutarate = N-acetyl-L-glutamate 5-semialdehyde + L-glutamate</text>
        <dbReference type="Rhea" id="RHEA:18049"/>
        <dbReference type="ChEBI" id="CHEBI:16810"/>
        <dbReference type="ChEBI" id="CHEBI:29123"/>
        <dbReference type="ChEBI" id="CHEBI:29985"/>
        <dbReference type="ChEBI" id="CHEBI:57805"/>
        <dbReference type="EC" id="2.6.1.11"/>
    </reaction>
</comment>
<dbReference type="InterPro" id="IPR015422">
    <property type="entry name" value="PyrdxlP-dep_Trfase_small"/>
</dbReference>
<keyword evidence="5" id="KW-0055">Arginine biosynthesis</keyword>
<feature type="binding site" evidence="5">
    <location>
        <position position="139"/>
    </location>
    <ligand>
        <name>N(2)-acetyl-L-ornithine</name>
        <dbReference type="ChEBI" id="CHEBI:57805"/>
    </ligand>
</feature>
<evidence type="ECO:0000256" key="3">
    <source>
        <dbReference type="ARBA" id="ARBA00022679"/>
    </source>
</evidence>
<feature type="binding site" evidence="5">
    <location>
        <position position="276"/>
    </location>
    <ligand>
        <name>N(2)-acetyl-L-ornithine</name>
        <dbReference type="ChEBI" id="CHEBI:57805"/>
    </ligand>
</feature>
<dbReference type="Gene3D" id="3.90.1150.10">
    <property type="entry name" value="Aspartate Aminotransferase, domain 1"/>
    <property type="match status" value="1"/>
</dbReference>
<dbReference type="InterPro" id="IPR049704">
    <property type="entry name" value="Aminotrans_3_PPA_site"/>
</dbReference>
<feature type="modified residue" description="N6-(pyridoxal phosphate)lysine" evidence="5">
    <location>
        <position position="250"/>
    </location>
</feature>
<gene>
    <name evidence="6" type="primary">lysJ</name>
    <name evidence="5" type="synonym">argD</name>
    <name evidence="6" type="ORF">MsAg5_15000</name>
</gene>